<dbReference type="SUPFAM" id="SSF52200">
    <property type="entry name" value="Toll/Interleukin receptor TIR domain"/>
    <property type="match status" value="2"/>
</dbReference>
<keyword evidence="6" id="KW-1185">Reference proteome</keyword>
<keyword evidence="2" id="KW-0611">Plant defense</keyword>
<accession>A0ABY9DVR1</accession>
<dbReference type="PANTHER" id="PTHR11017:SF570">
    <property type="entry name" value="DISEASE RESISTANCE PROTEIN (TIR-NBS CLASS)-RELATED"/>
    <property type="match status" value="1"/>
</dbReference>
<dbReference type="Pfam" id="PF07727">
    <property type="entry name" value="RVT_2"/>
    <property type="match status" value="1"/>
</dbReference>
<dbReference type="InterPro" id="IPR000157">
    <property type="entry name" value="TIR_dom"/>
</dbReference>
<dbReference type="InterPro" id="IPR044974">
    <property type="entry name" value="Disease_R_plants"/>
</dbReference>
<evidence type="ECO:0000259" key="4">
    <source>
        <dbReference type="PROSITE" id="PS50104"/>
    </source>
</evidence>
<gene>
    <name evidence="5" type="ORF">VitviT2T_028703</name>
</gene>
<evidence type="ECO:0000313" key="6">
    <source>
        <dbReference type="Proteomes" id="UP001227230"/>
    </source>
</evidence>
<evidence type="ECO:0000256" key="1">
    <source>
        <dbReference type="ARBA" id="ARBA00022737"/>
    </source>
</evidence>
<name>A0ABY9DVR1_VITVI</name>
<dbReference type="Proteomes" id="UP001227230">
    <property type="component" value="Chromosome 18"/>
</dbReference>
<organism evidence="5 6">
    <name type="scientific">Vitis vinifera</name>
    <name type="common">Grape</name>
    <dbReference type="NCBI Taxonomy" id="29760"/>
    <lineage>
        <taxon>Eukaryota</taxon>
        <taxon>Viridiplantae</taxon>
        <taxon>Streptophyta</taxon>
        <taxon>Embryophyta</taxon>
        <taxon>Tracheophyta</taxon>
        <taxon>Spermatophyta</taxon>
        <taxon>Magnoliopsida</taxon>
        <taxon>eudicotyledons</taxon>
        <taxon>Gunneridae</taxon>
        <taxon>Pentapetalae</taxon>
        <taxon>rosids</taxon>
        <taxon>Vitales</taxon>
        <taxon>Vitaceae</taxon>
        <taxon>Viteae</taxon>
        <taxon>Vitis</taxon>
    </lineage>
</organism>
<evidence type="ECO:0000313" key="5">
    <source>
        <dbReference type="EMBL" id="WKA11177.1"/>
    </source>
</evidence>
<dbReference type="SMART" id="SM00255">
    <property type="entry name" value="TIR"/>
    <property type="match status" value="1"/>
</dbReference>
<dbReference type="InterPro" id="IPR013103">
    <property type="entry name" value="RVT_2"/>
</dbReference>
<dbReference type="SUPFAM" id="SSF46785">
    <property type="entry name" value="Winged helix' DNA-binding domain"/>
    <property type="match status" value="1"/>
</dbReference>
<dbReference type="Pfam" id="PF23282">
    <property type="entry name" value="WHD_ROQ1"/>
    <property type="match status" value="1"/>
</dbReference>
<dbReference type="PANTHER" id="PTHR11017">
    <property type="entry name" value="LEUCINE-RICH REPEAT-CONTAINING PROTEIN"/>
    <property type="match status" value="1"/>
</dbReference>
<dbReference type="Pfam" id="PF01582">
    <property type="entry name" value="TIR"/>
    <property type="match status" value="2"/>
</dbReference>
<feature type="region of interest" description="Disordered" evidence="3">
    <location>
        <begin position="584"/>
        <end position="604"/>
    </location>
</feature>
<protein>
    <recommendedName>
        <fullName evidence="4">TIR domain-containing protein</fullName>
    </recommendedName>
</protein>
<feature type="domain" description="TIR" evidence="4">
    <location>
        <begin position="304"/>
        <end position="467"/>
    </location>
</feature>
<dbReference type="InterPro" id="IPR036390">
    <property type="entry name" value="WH_DNA-bd_sf"/>
</dbReference>
<sequence length="948" mass="109364">MSNYVFNHRLSESNKSFVNQLSTVAIPNSVQEALANPSWKAAMNEEMKSLQKNETWELVECPLGNKPVGCRWIYTVKYKANGSIKRFKARLVAKEYTQTYGIDYIETFAPVAKINTVRVLLSLATNLDWPLQQFDVKNVFLHGELSEEVYMDLPPGCMVLEKQCQKGTEAIKGIVLDLSIPKWIYITTKSFAMMKNLRLLKIYLNQESTSMREDNKVVQRLRIPYELRYLYWHGYPLESLSSSFYAEDLVELDMCYSRTEAHVIEEITSTVWKSLNREFLHVEKNFVGMDRRRASSTCTSTGSWDYEVFLSFKGEDTRYNFTDHLYAALYQKGIRTFRLDEIRGEEVASALFKAIEKSRCILVVLSKYFAHSRWCLDELVKIMECRNQNGKVILPVFYHVDPSDVRKEEGWYGEALAQHESRNIFGHKTQRWRAALREVGNLSRWHVQNGPEADYIEDITRVILMRFSHKLLHVDKNLIAMDYHLEEMEEIFPWMMDSISNDVHMVGIYGLGGIDPWNEDEDWFFDDEDSDTEEKQESLLTKRQGKGADFVRAVQEIVDSYEELKKQDQVDDFNSANDVAVTNSENLVDSSSNSGLKDQPEAPTVAVNSRLKTSYSAEDRSEPKLLEKVQNELLSIFANQLLEKEHSGCHVLLRDDKIFLDVACFFNGEDKDSVTRILEACNFYAESGIQVVGDKCLISIVDNKIWMHDLLQQMGQDIVGQEFPEEPGKWSRLCYTDVVASQRILTLTPTHLGSIFTHTSGSMRKYPLALKASTTSALNSIKLRSAVHALPCRTTSDLGHGNCIHSEQWPEAHVIEEITFVIWKSLNQELLHVEKNLDGMDRQRVSFSSSSSSSIGPSEYEDFLSFWDEDEDAKHNFIDHLYAALNRKWIRTFRINDLRGGDIALGLLHAIEKSRLVYANLNRHALRPNKQYWNNCPRKLKYRFLIEP</sequence>
<proteinExistence type="predicted"/>
<feature type="compositionally biased region" description="Polar residues" evidence="3">
    <location>
        <begin position="584"/>
        <end position="596"/>
    </location>
</feature>
<dbReference type="Gene3D" id="3.40.50.10140">
    <property type="entry name" value="Toll/interleukin-1 receptor homology (TIR) domain"/>
    <property type="match status" value="2"/>
</dbReference>
<keyword evidence="1" id="KW-0677">Repeat</keyword>
<dbReference type="InterPro" id="IPR035897">
    <property type="entry name" value="Toll_tir_struct_dom_sf"/>
</dbReference>
<dbReference type="EMBL" id="CP126665">
    <property type="protein sequence ID" value="WKA11177.1"/>
    <property type="molecule type" value="Genomic_DNA"/>
</dbReference>
<evidence type="ECO:0000256" key="2">
    <source>
        <dbReference type="ARBA" id="ARBA00022821"/>
    </source>
</evidence>
<dbReference type="PROSITE" id="PS50104">
    <property type="entry name" value="TIR"/>
    <property type="match status" value="1"/>
</dbReference>
<reference evidence="5 6" key="1">
    <citation type="journal article" date="2023" name="Hortic Res">
        <title>The complete reference genome for grapevine (Vitis vinifera L.) genetics and breeding.</title>
        <authorList>
            <person name="Shi X."/>
            <person name="Cao S."/>
            <person name="Wang X."/>
            <person name="Huang S."/>
            <person name="Wang Y."/>
            <person name="Liu Z."/>
            <person name="Liu W."/>
            <person name="Leng X."/>
            <person name="Peng Y."/>
            <person name="Wang N."/>
            <person name="Wang Y."/>
            <person name="Ma Z."/>
            <person name="Xu X."/>
            <person name="Zhang F."/>
            <person name="Xue H."/>
            <person name="Zhong H."/>
            <person name="Wang Y."/>
            <person name="Zhang K."/>
            <person name="Velt A."/>
            <person name="Avia K."/>
            <person name="Holtgrawe D."/>
            <person name="Grimplet J."/>
            <person name="Matus J.T."/>
            <person name="Ware D."/>
            <person name="Wu X."/>
            <person name="Wang H."/>
            <person name="Liu C."/>
            <person name="Fang Y."/>
            <person name="Rustenholz C."/>
            <person name="Cheng Z."/>
            <person name="Xiao H."/>
            <person name="Zhou Y."/>
        </authorList>
    </citation>
    <scope>NUCLEOTIDE SEQUENCE [LARGE SCALE GENOMIC DNA]</scope>
    <source>
        <strain evidence="6">cv. Pinot noir / PN40024</strain>
        <tissue evidence="5">Leaf</tissue>
    </source>
</reference>
<dbReference type="InterPro" id="IPR058192">
    <property type="entry name" value="WHD_ROQ1-like"/>
</dbReference>
<evidence type="ECO:0000256" key="3">
    <source>
        <dbReference type="SAM" id="MobiDB-lite"/>
    </source>
</evidence>